<evidence type="ECO:0000256" key="1">
    <source>
        <dbReference type="SAM" id="SignalP"/>
    </source>
</evidence>
<accession>A0ABT4XQ10</accession>
<feature type="signal peptide" evidence="1">
    <location>
        <begin position="1"/>
        <end position="24"/>
    </location>
</feature>
<organism evidence="2 3">
    <name type="scientific">Thalassococcus lentus</name>
    <dbReference type="NCBI Taxonomy" id="1210524"/>
    <lineage>
        <taxon>Bacteria</taxon>
        <taxon>Pseudomonadati</taxon>
        <taxon>Pseudomonadota</taxon>
        <taxon>Alphaproteobacteria</taxon>
        <taxon>Rhodobacterales</taxon>
        <taxon>Roseobacteraceae</taxon>
        <taxon>Thalassococcus</taxon>
    </lineage>
</organism>
<comment type="caution">
    <text evidence="2">The sequence shown here is derived from an EMBL/GenBank/DDBJ whole genome shotgun (WGS) entry which is preliminary data.</text>
</comment>
<dbReference type="Proteomes" id="UP001210720">
    <property type="component" value="Unassembled WGS sequence"/>
</dbReference>
<sequence length="163" mass="17481">MISTLPTPVAAITFSVLFSGAAMANCTWSIGQPAITQTSKSVPVSFDVSSCPERETGAQAHVLVCASRTNSANVTAECLWGTSTTQTTSTQTSGSVVIGGMNPPDLYYVYVLYKWIYQQPLNGGTVKYRPVRTQGAPIPQVMTRPRGILKSAPKQRLQPGRNN</sequence>
<name>A0ABT4XQ10_9RHOB</name>
<evidence type="ECO:0000313" key="3">
    <source>
        <dbReference type="Proteomes" id="UP001210720"/>
    </source>
</evidence>
<dbReference type="RefSeq" id="WP_271431367.1">
    <property type="nucleotide sequence ID" value="NZ_JAQIOY010000001.1"/>
</dbReference>
<keyword evidence="1" id="KW-0732">Signal</keyword>
<evidence type="ECO:0000313" key="2">
    <source>
        <dbReference type="EMBL" id="MDA7424039.1"/>
    </source>
</evidence>
<reference evidence="2 3" key="1">
    <citation type="submission" date="2023-01" db="EMBL/GenBank/DDBJ databases">
        <title>Thalassococcus onchidii sp. nov., isolated from a marine invertebrate from the South China Sea.</title>
        <authorList>
            <person name="Xu S."/>
            <person name="Liu Z."/>
            <person name="Xu Y."/>
        </authorList>
    </citation>
    <scope>NUCLEOTIDE SEQUENCE [LARGE SCALE GENOMIC DNA]</scope>
    <source>
        <strain evidence="2 3">KCTC 32084</strain>
    </source>
</reference>
<feature type="chain" id="PRO_5047530657" evidence="1">
    <location>
        <begin position="25"/>
        <end position="163"/>
    </location>
</feature>
<proteinExistence type="predicted"/>
<protein>
    <submittedName>
        <fullName evidence="2">Uncharacterized protein</fullName>
    </submittedName>
</protein>
<dbReference type="EMBL" id="JAQIOY010000001">
    <property type="protein sequence ID" value="MDA7424039.1"/>
    <property type="molecule type" value="Genomic_DNA"/>
</dbReference>
<keyword evidence="3" id="KW-1185">Reference proteome</keyword>
<gene>
    <name evidence="2" type="ORF">PFY00_04825</name>
</gene>